<name>A0A101RKH2_9ACTN</name>
<dbReference type="AlphaFoldDB" id="A0A101RKH2"/>
<proteinExistence type="predicted"/>
<organism evidence="1 2">
    <name type="scientific">Streptomyces canus</name>
    <dbReference type="NCBI Taxonomy" id="58343"/>
    <lineage>
        <taxon>Bacteria</taxon>
        <taxon>Bacillati</taxon>
        <taxon>Actinomycetota</taxon>
        <taxon>Actinomycetes</taxon>
        <taxon>Kitasatosporales</taxon>
        <taxon>Streptomycetaceae</taxon>
        <taxon>Streptomyces</taxon>
        <taxon>Streptomyces aurantiacus group</taxon>
    </lineage>
</organism>
<evidence type="ECO:0000313" key="2">
    <source>
        <dbReference type="Proteomes" id="UP000053669"/>
    </source>
</evidence>
<dbReference type="Proteomes" id="UP000053669">
    <property type="component" value="Unassembled WGS sequence"/>
</dbReference>
<comment type="caution">
    <text evidence="1">The sequence shown here is derived from an EMBL/GenBank/DDBJ whole genome shotgun (WGS) entry which is preliminary data.</text>
</comment>
<accession>A0A101RKH2</accession>
<protein>
    <submittedName>
        <fullName evidence="1">Uncharacterized protein</fullName>
    </submittedName>
</protein>
<reference evidence="1 2" key="1">
    <citation type="submission" date="2015-10" db="EMBL/GenBank/DDBJ databases">
        <title>Draft genome sequence of Streptomyces canus DSM 40017, type strain for the species Streptomyces canus.</title>
        <authorList>
            <person name="Ruckert C."/>
            <person name="Winkler A."/>
            <person name="Kalinowski J."/>
            <person name="Kampfer P."/>
            <person name="Glaeser S."/>
        </authorList>
    </citation>
    <scope>NUCLEOTIDE SEQUENCE [LARGE SCALE GENOMIC DNA]</scope>
    <source>
        <strain evidence="1 2">DSM 40017</strain>
    </source>
</reference>
<sequence length="72" mass="7598">MTVLPVAWPCVTQPLPASHMPRAASAGGSRAWMRPACSPRAHQDQYVPVLGECADGDGFLLGGEVHGWEGRG</sequence>
<evidence type="ECO:0000313" key="1">
    <source>
        <dbReference type="EMBL" id="KUN57184.1"/>
    </source>
</evidence>
<gene>
    <name evidence="1" type="ORF">AQJ46_48270</name>
</gene>
<dbReference type="EMBL" id="LMWU01000077">
    <property type="protein sequence ID" value="KUN57184.1"/>
    <property type="molecule type" value="Genomic_DNA"/>
</dbReference>
<dbReference type="STRING" id="58343.AQJ46_48270"/>